<dbReference type="STRING" id="236234.A0A1J9QPQ9"/>
<protein>
    <submittedName>
        <fullName evidence="3">Ankyrin repeat protein</fullName>
    </submittedName>
</protein>
<evidence type="ECO:0000313" key="4">
    <source>
        <dbReference type="Proteomes" id="UP000183809"/>
    </source>
</evidence>
<dbReference type="SUPFAM" id="SSF48403">
    <property type="entry name" value="Ankyrin repeat"/>
    <property type="match status" value="1"/>
</dbReference>
<dbReference type="GeneID" id="31018604"/>
<organism evidence="3 4">
    <name type="scientific">Diplodia corticola</name>
    <dbReference type="NCBI Taxonomy" id="236234"/>
    <lineage>
        <taxon>Eukaryota</taxon>
        <taxon>Fungi</taxon>
        <taxon>Dikarya</taxon>
        <taxon>Ascomycota</taxon>
        <taxon>Pezizomycotina</taxon>
        <taxon>Dothideomycetes</taxon>
        <taxon>Dothideomycetes incertae sedis</taxon>
        <taxon>Botryosphaeriales</taxon>
        <taxon>Botryosphaeriaceae</taxon>
        <taxon>Diplodia</taxon>
    </lineage>
</organism>
<dbReference type="SUPFAM" id="SSF52540">
    <property type="entry name" value="P-loop containing nucleoside triphosphate hydrolases"/>
    <property type="match status" value="1"/>
</dbReference>
<dbReference type="PROSITE" id="PS50837">
    <property type="entry name" value="NACHT"/>
    <property type="match status" value="1"/>
</dbReference>
<dbReference type="InterPro" id="IPR002110">
    <property type="entry name" value="Ankyrin_rpt"/>
</dbReference>
<accession>A0A1J9QPQ9</accession>
<dbReference type="InterPro" id="IPR007111">
    <property type="entry name" value="NACHT_NTPase"/>
</dbReference>
<feature type="domain" description="NACHT" evidence="2">
    <location>
        <begin position="94"/>
        <end position="230"/>
    </location>
</feature>
<dbReference type="Pfam" id="PF24883">
    <property type="entry name" value="NPHP3_N"/>
    <property type="match status" value="1"/>
</dbReference>
<sequence length="999" mass="107233">MLIKDFVAVLPSTVEAIANTRAPSGALPTPLEEPAAAPIITNTSRSSAADPADWLSTVDVSGRLNAAVRQRVGQTGSWLLSTEQFAAWDSGAKPVLWLCGPSGSGKTVLSSVLVHHLSSRSAHRRPCLFFFFDCTGERKKNGLESMLRSFVGQLLLHDPVRMTVELPSPSDWEQFLQGAEDMIAEMGPVDIVVDGIDECAEQGEVLLWLHKLMQKSSPSSEGMRLCVSSKHEEPSEPCFRDRVMHHASSRITLDAAATEEDMKAVAYWTLANDPRFGRWQHRASPVPHGSLFGSQQRDLSDKDFRKEVVDTIVKRAHGLYDPSLFASSASRSLYPVLTSINTFRFRLIPLQLNELAACDTTRAFKRTLATLPADDADMHARILSQIPTSARRHVVRLLRFALFSTDAPPLTCAQATDALAVALDMEPAFDPQDRLKDVEEVIAGLCPSLLELRGGGDGEEEERTVHLAHASVREYLLSDPPRVDGYSDAFSKGPALADMARVCMAYLAAVARLWSSAGGVEITREAVERVFPLAGYAVKYWAGLSRAEGVDELVVADVLAFVTDEKTRALVAWMTTPADSSEPSSPFPTPLSFAVHFEQPLVVSELLKTQQQSAEDCTAALVRICTSSNTNPAIAAALLDAGADPNTCSALPLTLICNRPSSSTSSPTLVHLLLSAGADPSLAGPALPQHLITTNNLAVLSTLLSHPASRAIDWTPALATVYEDGLLDAAKLFHRHGIHARAPPHRQYLLQLAARAGRAPLVALLLDCRGGALLPAGATAAALDEAFWKAVHETTGRGNDGLPSAAHVEVLSTLLSLSSSSSLHARFVELLAAQVGVMGVRCLEALLSCIPPGTVGAGWPELGVSLVRAVCEGGAAFHDVEKVRALLEHGVGATDGDSEALRAACRAGNARVVALLVERGADPRAEGPPGEEAPWEGWVSAFDIAERGGMDDILDVLLSSDRSWEAEKMRRVSFHVSHSRLKNEWRRGALGLGGVEPEA</sequence>
<keyword evidence="4" id="KW-1185">Reference proteome</keyword>
<dbReference type="RefSeq" id="XP_020126286.1">
    <property type="nucleotide sequence ID" value="XM_020278343.1"/>
</dbReference>
<dbReference type="PANTHER" id="PTHR10039:SF16">
    <property type="entry name" value="GPI INOSITOL-DEACYLASE"/>
    <property type="match status" value="1"/>
</dbReference>
<dbReference type="PANTHER" id="PTHR10039">
    <property type="entry name" value="AMELOGENIN"/>
    <property type="match status" value="1"/>
</dbReference>
<comment type="caution">
    <text evidence="3">The sequence shown here is derived from an EMBL/GenBank/DDBJ whole genome shotgun (WGS) entry which is preliminary data.</text>
</comment>
<reference evidence="3 4" key="1">
    <citation type="submission" date="2016-10" db="EMBL/GenBank/DDBJ databases">
        <title>Proteomics and genomics reveal pathogen-plant mechanisms compatible with a hemibiotrophic lifestyle of Diplodia corticola.</title>
        <authorList>
            <person name="Fernandes I."/>
            <person name="De Jonge R."/>
            <person name="Van De Peer Y."/>
            <person name="Devreese B."/>
            <person name="Alves A."/>
            <person name="Esteves A.C."/>
        </authorList>
    </citation>
    <scope>NUCLEOTIDE SEQUENCE [LARGE SCALE GENOMIC DNA]</scope>
    <source>
        <strain evidence="3 4">CBS 112549</strain>
    </source>
</reference>
<evidence type="ECO:0000256" key="1">
    <source>
        <dbReference type="ARBA" id="ARBA00022737"/>
    </source>
</evidence>
<keyword evidence="1" id="KW-0677">Repeat</keyword>
<dbReference type="Gene3D" id="3.40.50.300">
    <property type="entry name" value="P-loop containing nucleotide triphosphate hydrolases"/>
    <property type="match status" value="1"/>
</dbReference>
<dbReference type="AlphaFoldDB" id="A0A1J9QPQ9"/>
<dbReference type="SMART" id="SM00248">
    <property type="entry name" value="ANK"/>
    <property type="match status" value="5"/>
</dbReference>
<dbReference type="EMBL" id="MNUE01000067">
    <property type="protein sequence ID" value="OJD30026.1"/>
    <property type="molecule type" value="Genomic_DNA"/>
</dbReference>
<dbReference type="InterPro" id="IPR036770">
    <property type="entry name" value="Ankyrin_rpt-contain_sf"/>
</dbReference>
<name>A0A1J9QPQ9_9PEZI</name>
<dbReference type="InterPro" id="IPR027417">
    <property type="entry name" value="P-loop_NTPase"/>
</dbReference>
<evidence type="ECO:0000259" key="2">
    <source>
        <dbReference type="PROSITE" id="PS50837"/>
    </source>
</evidence>
<proteinExistence type="predicted"/>
<dbReference type="InterPro" id="IPR056884">
    <property type="entry name" value="NPHP3-like_N"/>
</dbReference>
<gene>
    <name evidence="3" type="ORF">BKCO1_670003</name>
</gene>
<dbReference type="Proteomes" id="UP000183809">
    <property type="component" value="Unassembled WGS sequence"/>
</dbReference>
<dbReference type="OrthoDB" id="1577640at2759"/>
<evidence type="ECO:0000313" key="3">
    <source>
        <dbReference type="EMBL" id="OJD30026.1"/>
    </source>
</evidence>
<dbReference type="Gene3D" id="1.25.40.20">
    <property type="entry name" value="Ankyrin repeat-containing domain"/>
    <property type="match status" value="2"/>
</dbReference>